<proteinExistence type="predicted"/>
<dbReference type="Proteomes" id="UP001157733">
    <property type="component" value="Chromosome"/>
</dbReference>
<name>A0ABN8VUL6_9BACT</name>
<evidence type="ECO:0000313" key="1">
    <source>
        <dbReference type="EMBL" id="CAI2717505.1"/>
    </source>
</evidence>
<dbReference type="EMBL" id="OX336137">
    <property type="protein sequence ID" value="CAI2717505.1"/>
    <property type="molecule type" value="Genomic_DNA"/>
</dbReference>
<evidence type="ECO:0000313" key="2">
    <source>
        <dbReference type="Proteomes" id="UP001157733"/>
    </source>
</evidence>
<accession>A0ABN8VUL6</accession>
<organism evidence="1 2">
    <name type="scientific">Nitrospina watsonii</name>
    <dbReference type="NCBI Taxonomy" id="1323948"/>
    <lineage>
        <taxon>Bacteria</taxon>
        <taxon>Pseudomonadati</taxon>
        <taxon>Nitrospinota/Tectimicrobiota group</taxon>
        <taxon>Nitrospinota</taxon>
        <taxon>Nitrospinia</taxon>
        <taxon>Nitrospinales</taxon>
        <taxon>Nitrospinaceae</taxon>
        <taxon>Nitrospina</taxon>
    </lineage>
</organism>
<reference evidence="1 2" key="1">
    <citation type="submission" date="2022-09" db="EMBL/GenBank/DDBJ databases">
        <authorList>
            <person name="Kop L."/>
        </authorList>
    </citation>
    <scope>NUCLEOTIDE SEQUENCE [LARGE SCALE GENOMIC DNA]</scope>
    <source>
        <strain evidence="1 2">347</strain>
    </source>
</reference>
<keyword evidence="2" id="KW-1185">Reference proteome</keyword>
<sequence>MSKIPFPFNVRLEKTDRRLKAICAACGLDAKGITITDGDTLELSGNGNASRISAALNWGNCPFCGEVLYFPELCILAESPPDADFSNDFCFEAERTAYYRVVAGLSQWMLWHYENVRELNFGKYDPNTGHVSFFTGTCRWMDFHLFPAFAVPEGGNPWAFARTNLERLLPALLNLKWAEGQ</sequence>
<gene>
    <name evidence="1" type="ORF">NSPWAT_0646</name>
</gene>
<protein>
    <recommendedName>
        <fullName evidence="3">CpXC domain-containing protein</fullName>
    </recommendedName>
</protein>
<evidence type="ECO:0008006" key="3">
    <source>
        <dbReference type="Google" id="ProtNLM"/>
    </source>
</evidence>